<dbReference type="GO" id="GO:0004148">
    <property type="term" value="F:dihydrolipoyl dehydrogenase (NADH) activity"/>
    <property type="evidence" value="ECO:0007669"/>
    <property type="project" value="UniProtKB-EC"/>
</dbReference>
<gene>
    <name evidence="18" type="ORF">MDMS009_809</name>
</gene>
<keyword evidence="11 16" id="KW-0676">Redox-active center</keyword>
<evidence type="ECO:0000256" key="6">
    <source>
        <dbReference type="ARBA" id="ARBA00022823"/>
    </source>
</evidence>
<dbReference type="SUPFAM" id="SSF51230">
    <property type="entry name" value="Single hybrid motif"/>
    <property type="match status" value="1"/>
</dbReference>
<dbReference type="InterPro" id="IPR012999">
    <property type="entry name" value="Pyr_OxRdtase_I_AS"/>
</dbReference>
<dbReference type="InterPro" id="IPR003016">
    <property type="entry name" value="2-oxoA_DH_lipoyl-BS"/>
</dbReference>
<evidence type="ECO:0000256" key="13">
    <source>
        <dbReference type="PIRSR" id="PIRSR000350-2"/>
    </source>
</evidence>
<evidence type="ECO:0000256" key="16">
    <source>
        <dbReference type="RuleBase" id="RU003692"/>
    </source>
</evidence>
<feature type="binding site" evidence="14">
    <location>
        <begin position="412"/>
        <end position="415"/>
    </location>
    <ligand>
        <name>FAD</name>
        <dbReference type="ChEBI" id="CHEBI:57692"/>
    </ligand>
</feature>
<dbReference type="PANTHER" id="PTHR22912:SF160">
    <property type="entry name" value="DIHYDROLIPOYL DEHYDROGENASE"/>
    <property type="match status" value="1"/>
</dbReference>
<dbReference type="GO" id="GO:0006103">
    <property type="term" value="P:2-oxoglutarate metabolic process"/>
    <property type="evidence" value="ECO:0007669"/>
    <property type="project" value="TreeGrafter"/>
</dbReference>
<dbReference type="InterPro" id="IPR006258">
    <property type="entry name" value="Lipoamide_DH"/>
</dbReference>
<dbReference type="PROSITE" id="PS00076">
    <property type="entry name" value="PYRIDINE_REDOX_1"/>
    <property type="match status" value="1"/>
</dbReference>
<proteinExistence type="inferred from homology"/>
<dbReference type="InterPro" id="IPR036188">
    <property type="entry name" value="FAD/NAD-bd_sf"/>
</dbReference>
<organism evidence="18 19">
    <name type="scientific">Methylophaga thiooxydans DMS010</name>
    <dbReference type="NCBI Taxonomy" id="637616"/>
    <lineage>
        <taxon>Bacteria</taxon>
        <taxon>Pseudomonadati</taxon>
        <taxon>Pseudomonadota</taxon>
        <taxon>Gammaproteobacteria</taxon>
        <taxon>Thiotrichales</taxon>
        <taxon>Piscirickettsiaceae</taxon>
        <taxon>Methylophaga</taxon>
    </lineage>
</organism>
<dbReference type="NCBIfam" id="TIGR01350">
    <property type="entry name" value="lipoamide_DH"/>
    <property type="match status" value="1"/>
</dbReference>
<evidence type="ECO:0000256" key="1">
    <source>
        <dbReference type="ARBA" id="ARBA00001938"/>
    </source>
</evidence>
<dbReference type="PROSITE" id="PS00189">
    <property type="entry name" value="LIPOYL"/>
    <property type="match status" value="1"/>
</dbReference>
<dbReference type="HOGENOM" id="CLU_016755_0_1_6"/>
<dbReference type="InterPro" id="IPR001100">
    <property type="entry name" value="Pyr_nuc-diS_OxRdtase"/>
</dbReference>
<protein>
    <recommendedName>
        <fullName evidence="4 16">Dihydrolipoyl dehydrogenase</fullName>
        <ecNumber evidence="3 16">1.8.1.4</ecNumber>
    </recommendedName>
</protein>
<comment type="miscellaneous">
    <text evidence="16">The active site is a redox-active disulfide bond.</text>
</comment>
<comment type="cofactor">
    <cofactor evidence="1">
        <name>(R)-lipoate</name>
        <dbReference type="ChEBI" id="CHEBI:83088"/>
    </cofactor>
</comment>
<keyword evidence="6" id="KW-0450">Lipoyl</keyword>
<dbReference type="SUPFAM" id="SSF55424">
    <property type="entry name" value="FAD/NAD-linked reductases, dimerisation (C-terminal) domain"/>
    <property type="match status" value="1"/>
</dbReference>
<feature type="disulfide bond" description="Redox-active" evidence="15">
    <location>
        <begin position="136"/>
        <end position="141"/>
    </location>
</feature>
<dbReference type="CDD" id="cd06849">
    <property type="entry name" value="lipoyl_domain"/>
    <property type="match status" value="1"/>
</dbReference>
<dbReference type="OrthoDB" id="9800167at2"/>
<evidence type="ECO:0000259" key="17">
    <source>
        <dbReference type="PROSITE" id="PS50968"/>
    </source>
</evidence>
<dbReference type="InterPro" id="IPR011053">
    <property type="entry name" value="Single_hybrid_motif"/>
</dbReference>
<dbReference type="PRINTS" id="PR00411">
    <property type="entry name" value="PNDRDTASEI"/>
</dbReference>
<keyword evidence="14" id="KW-0547">Nucleotide-binding</keyword>
<dbReference type="FunFam" id="3.30.390.30:FF:000001">
    <property type="entry name" value="Dihydrolipoyl dehydrogenase"/>
    <property type="match status" value="1"/>
</dbReference>
<evidence type="ECO:0000256" key="11">
    <source>
        <dbReference type="ARBA" id="ARBA00023284"/>
    </source>
</evidence>
<dbReference type="Pfam" id="PF07992">
    <property type="entry name" value="Pyr_redox_2"/>
    <property type="match status" value="1"/>
</dbReference>
<dbReference type="SUPFAM" id="SSF51905">
    <property type="entry name" value="FAD/NAD(P)-binding domain"/>
    <property type="match status" value="1"/>
</dbReference>
<evidence type="ECO:0000256" key="10">
    <source>
        <dbReference type="ARBA" id="ARBA00023157"/>
    </source>
</evidence>
<keyword evidence="5 16" id="KW-0285">Flavoprotein</keyword>
<feature type="binding site" evidence="14">
    <location>
        <begin position="275"/>
        <end position="282"/>
    </location>
    <ligand>
        <name>NAD(+)</name>
        <dbReference type="ChEBI" id="CHEBI:57540"/>
    </ligand>
</feature>
<dbReference type="EMBL" id="GG657892">
    <property type="protein sequence ID" value="EEF80484.1"/>
    <property type="molecule type" value="Genomic_DNA"/>
</dbReference>
<evidence type="ECO:0000256" key="15">
    <source>
        <dbReference type="PIRSR" id="PIRSR000350-4"/>
    </source>
</evidence>
<keyword evidence="9 14" id="KW-0520">NAD</keyword>
<dbReference type="InterPro" id="IPR023753">
    <property type="entry name" value="FAD/NAD-binding_dom"/>
</dbReference>
<feature type="binding site" evidence="14">
    <location>
        <position position="365"/>
    </location>
    <ligand>
        <name>NAD(+)</name>
        <dbReference type="ChEBI" id="CHEBI:57540"/>
    </ligand>
</feature>
<comment type="similarity">
    <text evidence="2 16">Belongs to the class-I pyridine nucleotide-disulfide oxidoreductase family.</text>
</comment>
<dbReference type="AlphaFoldDB" id="C0N437"/>
<dbReference type="PANTHER" id="PTHR22912">
    <property type="entry name" value="DISULFIDE OXIDOREDUCTASE"/>
    <property type="match status" value="1"/>
</dbReference>
<keyword evidence="8 16" id="KW-0560">Oxidoreductase</keyword>
<feature type="active site" description="Proton acceptor" evidence="13">
    <location>
        <position position="538"/>
    </location>
</feature>
<evidence type="ECO:0000313" key="19">
    <source>
        <dbReference type="Proteomes" id="UP000004679"/>
    </source>
</evidence>
<evidence type="ECO:0000256" key="9">
    <source>
        <dbReference type="ARBA" id="ARBA00023027"/>
    </source>
</evidence>
<dbReference type="Gene3D" id="3.30.390.30">
    <property type="match status" value="1"/>
</dbReference>
<evidence type="ECO:0000256" key="3">
    <source>
        <dbReference type="ARBA" id="ARBA00012608"/>
    </source>
</evidence>
<dbReference type="Gene3D" id="2.40.50.100">
    <property type="match status" value="1"/>
</dbReference>
<dbReference type="PIRSF" id="PIRSF000350">
    <property type="entry name" value="Mercury_reductase_MerA"/>
    <property type="match status" value="1"/>
</dbReference>
<keyword evidence="19" id="KW-1185">Reference proteome</keyword>
<evidence type="ECO:0000256" key="7">
    <source>
        <dbReference type="ARBA" id="ARBA00022827"/>
    </source>
</evidence>
<evidence type="ECO:0000256" key="14">
    <source>
        <dbReference type="PIRSR" id="PIRSR000350-3"/>
    </source>
</evidence>
<dbReference type="RefSeq" id="WP_008290564.1">
    <property type="nucleotide sequence ID" value="NZ_GG657892.1"/>
</dbReference>
<dbReference type="Pfam" id="PF00364">
    <property type="entry name" value="Biotin_lipoyl"/>
    <property type="match status" value="1"/>
</dbReference>
<dbReference type="EC" id="1.8.1.4" evidence="3 16"/>
<dbReference type="InterPro" id="IPR016156">
    <property type="entry name" value="FAD/NAD-linked_Rdtase_dimer_sf"/>
</dbReference>
<evidence type="ECO:0000313" key="18">
    <source>
        <dbReference type="EMBL" id="EEF80484.1"/>
    </source>
</evidence>
<name>C0N437_9GAMM</name>
<dbReference type="PRINTS" id="PR00368">
    <property type="entry name" value="FADPNR"/>
</dbReference>
<dbReference type="Pfam" id="PF02852">
    <property type="entry name" value="Pyr_redox_dim"/>
    <property type="match status" value="1"/>
</dbReference>
<feature type="domain" description="Lipoyl-binding" evidence="17">
    <location>
        <begin position="2"/>
        <end position="78"/>
    </location>
</feature>
<comment type="cofactor">
    <cofactor evidence="14 16">
        <name>FAD</name>
        <dbReference type="ChEBI" id="CHEBI:57692"/>
    </cofactor>
    <text evidence="14 16">Binds 1 FAD per subunit.</text>
</comment>
<dbReference type="PROSITE" id="PS50968">
    <property type="entry name" value="BIOTINYL_LIPOYL"/>
    <property type="match status" value="1"/>
</dbReference>
<dbReference type="InterPro" id="IPR050151">
    <property type="entry name" value="Class-I_Pyr_Nuc-Dis_Oxidored"/>
</dbReference>
<feature type="binding site" evidence="14">
    <location>
        <position position="406"/>
    </location>
    <ligand>
        <name>FAD</name>
        <dbReference type="ChEBI" id="CHEBI:57692"/>
    </ligand>
</feature>
<keyword evidence="7 14" id="KW-0274">FAD</keyword>
<feature type="binding site" evidence="14">
    <location>
        <position position="145"/>
    </location>
    <ligand>
        <name>FAD</name>
        <dbReference type="ChEBI" id="CHEBI:57692"/>
    </ligand>
</feature>
<dbReference type="Gene3D" id="3.50.50.60">
    <property type="entry name" value="FAD/NAD(P)-binding domain"/>
    <property type="match status" value="2"/>
</dbReference>
<comment type="catalytic activity">
    <reaction evidence="12 16">
        <text>N(6)-[(R)-dihydrolipoyl]-L-lysyl-[protein] + NAD(+) = N(6)-[(R)-lipoyl]-L-lysyl-[protein] + NADH + H(+)</text>
        <dbReference type="Rhea" id="RHEA:15045"/>
        <dbReference type="Rhea" id="RHEA-COMP:10474"/>
        <dbReference type="Rhea" id="RHEA-COMP:10475"/>
        <dbReference type="ChEBI" id="CHEBI:15378"/>
        <dbReference type="ChEBI" id="CHEBI:57540"/>
        <dbReference type="ChEBI" id="CHEBI:57945"/>
        <dbReference type="ChEBI" id="CHEBI:83099"/>
        <dbReference type="ChEBI" id="CHEBI:83100"/>
        <dbReference type="EC" id="1.8.1.4"/>
    </reaction>
</comment>
<dbReference type="InterPro" id="IPR000089">
    <property type="entry name" value="Biotin_lipoyl"/>
</dbReference>
<evidence type="ECO:0000256" key="8">
    <source>
        <dbReference type="ARBA" id="ARBA00023002"/>
    </source>
</evidence>
<dbReference type="InterPro" id="IPR004099">
    <property type="entry name" value="Pyr_nucl-diS_OxRdtase_dimer"/>
</dbReference>
<dbReference type="GO" id="GO:0050660">
    <property type="term" value="F:flavin adenine dinucleotide binding"/>
    <property type="evidence" value="ECO:0007669"/>
    <property type="project" value="InterPro"/>
</dbReference>
<sequence length="569" mass="61486">MSIEIKLDSVGGKEDASYEIIEIYVKEGDYIRVNDVLMVVEGDKATIEITSEYEGVIKQLSIALGQIISEGESYIHIEPVSNVVSDEPRMLDEKTSKYDLAVIGAGPGGYTAAFRAADLGMKVALIERYSSLGGVCLNVGCIPSKSLLHIAKIINEAEEVHQFGVEFSKPQLNIEKIRKWKDRTLSELTDGVTELARLRKVDVFHGTAEFLNSKQLLITEHGSPHQESTLDFEHAIIAAGSRANKISHLPDDPRIIDSANALSLEHIPDRLLIIGAGIIGLEMAAVYDALGSKVTVAAKYDQLIPECDGDIVKPLYDRIAERYNVYLETMVSKVVADDAELTVHFEGNSEVPTVQAFDSILVSIGRHPNGHVLSADLAGVYVDEAGYIPVDSYQRTNVNNIFAIGDIAGKPMLAHKAIHEGKVAAEVIAGLHSRFDATVVPSVAYTDPEVSWIGLTEKQARSRGVKYGIGVFPWSASGRALSLGRGEGKTKILFDLVTDQILGAGIVGAHAGDLIAEIGLAIENNIKAHAISSTIHPHPTLSETVAFATEVFESTITDLYLGTSLALNR</sequence>
<evidence type="ECO:0000256" key="5">
    <source>
        <dbReference type="ARBA" id="ARBA00022630"/>
    </source>
</evidence>
<reference evidence="18 19" key="1">
    <citation type="journal article" date="2011" name="J. Bacteriol.">
        <title>Draft genome sequence of the chemolithoheterotrophic, halophilic methylotroph Methylophaga thiooxydans DMS010.</title>
        <authorList>
            <person name="Boden R."/>
            <person name="Ferriera S."/>
            <person name="Johnson J."/>
            <person name="Kelly D.P."/>
            <person name="Murrell J.C."/>
            <person name="Schafer H."/>
        </authorList>
    </citation>
    <scope>NUCLEOTIDE SEQUENCE [LARGE SCALE GENOMIC DNA]</scope>
    <source>
        <strain evidence="18 19">DMS010</strain>
    </source>
</reference>
<evidence type="ECO:0000256" key="12">
    <source>
        <dbReference type="ARBA" id="ARBA00049187"/>
    </source>
</evidence>
<evidence type="ECO:0000256" key="2">
    <source>
        <dbReference type="ARBA" id="ARBA00007532"/>
    </source>
</evidence>
<accession>C0N437</accession>
<evidence type="ECO:0000256" key="4">
    <source>
        <dbReference type="ARBA" id="ARBA00016961"/>
    </source>
</evidence>
<keyword evidence="10" id="KW-1015">Disulfide bond</keyword>
<dbReference type="Proteomes" id="UP000004679">
    <property type="component" value="Unassembled WGS sequence"/>
</dbReference>